<dbReference type="SUPFAM" id="SSF48452">
    <property type="entry name" value="TPR-like"/>
    <property type="match status" value="1"/>
</dbReference>
<reference evidence="2 3" key="1">
    <citation type="submission" date="2018-10" db="EMBL/GenBank/DDBJ databases">
        <title>Paraburkholderia sp. 7MK8-2, isolated from soil.</title>
        <authorList>
            <person name="Gao Z.-H."/>
            <person name="Qiu L.-H."/>
        </authorList>
    </citation>
    <scope>NUCLEOTIDE SEQUENCE [LARGE SCALE GENOMIC DNA]</scope>
    <source>
        <strain evidence="2 3">7MK8-2</strain>
    </source>
</reference>
<evidence type="ECO:0000256" key="1">
    <source>
        <dbReference type="SAM" id="MobiDB-lite"/>
    </source>
</evidence>
<protein>
    <submittedName>
        <fullName evidence="2">Tetratricopeptide repeat protein</fullName>
    </submittedName>
</protein>
<dbReference type="InterPro" id="IPR011990">
    <property type="entry name" value="TPR-like_helical_dom_sf"/>
</dbReference>
<dbReference type="Proteomes" id="UP000280434">
    <property type="component" value="Unassembled WGS sequence"/>
</dbReference>
<organism evidence="2 3">
    <name type="scientific">Trinickia fusca</name>
    <dbReference type="NCBI Taxonomy" id="2419777"/>
    <lineage>
        <taxon>Bacteria</taxon>
        <taxon>Pseudomonadati</taxon>
        <taxon>Pseudomonadota</taxon>
        <taxon>Betaproteobacteria</taxon>
        <taxon>Burkholderiales</taxon>
        <taxon>Burkholderiaceae</taxon>
        <taxon>Trinickia</taxon>
    </lineage>
</organism>
<proteinExistence type="predicted"/>
<comment type="caution">
    <text evidence="2">The sequence shown here is derived from an EMBL/GenBank/DDBJ whole genome shotgun (WGS) entry which is preliminary data.</text>
</comment>
<dbReference type="EMBL" id="RBZV01000023">
    <property type="protein sequence ID" value="RKP43344.1"/>
    <property type="molecule type" value="Genomic_DNA"/>
</dbReference>
<feature type="region of interest" description="Disordered" evidence="1">
    <location>
        <begin position="1"/>
        <end position="31"/>
    </location>
</feature>
<gene>
    <name evidence="2" type="ORF">D7S89_26435</name>
</gene>
<sequence>MFKRILSTLSGKKDDTTTTASSSPTRATESQPLNGELITVYDAYGREMKITRAEWRDKVFLPNLQQKWNNAAELYNLIVSGLNDGFAADLMPAAARLVEIDDIPERSHTIQGIVQMKNGQLDAAEATLRTGMAKAGETGTLLTNLAKVFAERGDQIRADETLWQAVQTDPNQDNGLLWWAAIQRERRGEAAYLQALRTAAALPRSWRAKLWLARHHLEHKEIEAARALYAEVLAAGVFDGSSLMMMSGDLGNNDQVPLILELVGPAYDEHKHDPMTGLNLLRACQQLGKADEGEALLARMYPLGFSPIKHHLDQFAQAFQEMRKQAAQGTPIDPHGLKIATLTLSQPIWHYGLRNANWLFTQKPEGAQEVGFFALSKIMDGSERAGSQREDDLGRLTRAIPLYLAEAAHYWSDYVAHCYVQIVEGAGPVVSGCEADGNALFDVVPPRMKYFVTGEIACSGESDHVQWQVSLSLWDCATRTKQASESGKAVQAELGALVVTLEKRLLARIGLKREHPLDAFYQHPAADIMPAYLAELGQAFMLTLLANEHMSKSALWGERTMLDWPLTMALHWPAAEVPKLMYISGLGKAQDYRSDILAEYKERSLQLLREAGRANSPVGRLAPIVWKAFSMEDELQAHIRNLPSDTNPAYKAWLERVGE</sequence>
<dbReference type="OrthoDB" id="112945at2"/>
<evidence type="ECO:0000313" key="2">
    <source>
        <dbReference type="EMBL" id="RKP43344.1"/>
    </source>
</evidence>
<dbReference type="AlphaFoldDB" id="A0A494X596"/>
<accession>A0A494X596</accession>
<dbReference type="Gene3D" id="1.25.40.10">
    <property type="entry name" value="Tetratricopeptide repeat domain"/>
    <property type="match status" value="1"/>
</dbReference>
<name>A0A494X596_9BURK</name>
<evidence type="ECO:0000313" key="3">
    <source>
        <dbReference type="Proteomes" id="UP000280434"/>
    </source>
</evidence>
<feature type="compositionally biased region" description="Low complexity" evidence="1">
    <location>
        <begin position="17"/>
        <end position="30"/>
    </location>
</feature>
<keyword evidence="3" id="KW-1185">Reference proteome</keyword>